<reference evidence="3" key="1">
    <citation type="journal article" date="2012" name="Appl. Microbiol. Biotechnol.">
        <title>The complete genome sequence of Pantoea ananatis AJ13355, an organism with great biotechnological potential.</title>
        <authorList>
            <person name="Hara Y."/>
            <person name="Kadotani N."/>
            <person name="Izui H."/>
            <person name="Katashkina J.I."/>
            <person name="Kuvaeva T.M."/>
            <person name="Andreeva I.G."/>
            <person name="Golubeva L.I."/>
            <person name="Malko D.B."/>
            <person name="Makeev V.J."/>
            <person name="Mashko S.V."/>
            <person name="Kozlov Y.I."/>
        </authorList>
    </citation>
    <scope>NUCLEOTIDE SEQUENCE [LARGE SCALE GENOMIC DNA]</scope>
    <source>
        <strain evidence="3">AJ13355</strain>
    </source>
</reference>
<dbReference type="PATRIC" id="fig|932677.3.peg.456"/>
<evidence type="ECO:0000313" key="2">
    <source>
        <dbReference type="EMBL" id="BAK10480.1"/>
    </source>
</evidence>
<gene>
    <name evidence="2" type="ordered locus">PAJ_0400</name>
</gene>
<dbReference type="SUPFAM" id="SSF55144">
    <property type="entry name" value="LigT-like"/>
    <property type="match status" value="1"/>
</dbReference>
<evidence type="ECO:0000313" key="3">
    <source>
        <dbReference type="Proteomes" id="UP000006690"/>
    </source>
</evidence>
<dbReference type="Gene3D" id="3.90.1140.10">
    <property type="entry name" value="Cyclic phosphodiesterase"/>
    <property type="match status" value="1"/>
</dbReference>
<dbReference type="InterPro" id="IPR015069">
    <property type="entry name" value="2H-PEstase_DUF1868"/>
</dbReference>
<dbReference type="RefSeq" id="WP_014593129.1">
    <property type="nucleotide sequence ID" value="NC_017531.2"/>
</dbReference>
<organism evidence="2 3">
    <name type="scientific">Pantoea ananatis (strain AJ13355)</name>
    <dbReference type="NCBI Taxonomy" id="932677"/>
    <lineage>
        <taxon>Bacteria</taxon>
        <taxon>Pseudomonadati</taxon>
        <taxon>Pseudomonadota</taxon>
        <taxon>Gammaproteobacteria</taxon>
        <taxon>Enterobacterales</taxon>
        <taxon>Erwiniaceae</taxon>
        <taxon>Pantoea</taxon>
    </lineage>
</organism>
<dbReference type="GeneID" id="57269134"/>
<proteinExistence type="predicted"/>
<dbReference type="AlphaFoldDB" id="A0A0H3L185"/>
<dbReference type="Pfam" id="PF08975">
    <property type="entry name" value="2H-phosphodiest"/>
    <property type="match status" value="1"/>
</dbReference>
<dbReference type="HOGENOM" id="CLU_073317_0_0_6"/>
<dbReference type="OrthoDB" id="151828at2"/>
<dbReference type="InterPro" id="IPR009097">
    <property type="entry name" value="Cyclic_Pdiesterase"/>
</dbReference>
<dbReference type="Proteomes" id="UP000006690">
    <property type="component" value="Chromosome"/>
</dbReference>
<name>A0A0H3L185_PANAA</name>
<dbReference type="EMBL" id="AP012032">
    <property type="protein sequence ID" value="BAK10480.1"/>
    <property type="molecule type" value="Genomic_DNA"/>
</dbReference>
<dbReference type="eggNOG" id="COG5255">
    <property type="taxonomic scope" value="Bacteria"/>
</dbReference>
<feature type="domain" description="DUF1868" evidence="1">
    <location>
        <begin position="18"/>
        <end position="129"/>
    </location>
</feature>
<sequence length="232" mass="26445">MSEVLEQEGWIENAIGEKFNAKGEVLPFRGNTLICHLEQDSEIVRVTGEMVDAMKAAGLGRCYAFLPQSSYHMTVFNGANDRARHYPAWPQDLNLDASMEECDRLFAAKLANFRLMPSLPLQMRIGAIALKRGVSLSLAPLDRAEERKIRSLRDALSRTLNCKRNNHDVYEFHVSVSYLINKPNDEELRLLQILRAGYLEKLLRVAPVMTLGAPEFCTFRDMSRYTPLLRLE</sequence>
<accession>A0A0H3L185</accession>
<protein>
    <recommendedName>
        <fullName evidence="1">DUF1868 domain-containing protein</fullName>
    </recommendedName>
</protein>
<evidence type="ECO:0000259" key="1">
    <source>
        <dbReference type="Pfam" id="PF08975"/>
    </source>
</evidence>
<dbReference type="KEGG" id="paj:PAJ_0400"/>